<feature type="non-terminal residue" evidence="1">
    <location>
        <position position="1"/>
    </location>
</feature>
<evidence type="ECO:0000313" key="2">
    <source>
        <dbReference type="Proteomes" id="UP000485058"/>
    </source>
</evidence>
<sequence length="95" mass="10107">MATPVRTKSLASKAVQLAGNMLSVVLKGEGFTDNACVNAIPLPDGNVMALSEVINSMYLVRSSDLSTLRQLLDGGHSLVNVSRTIPMGGFHVYKM</sequence>
<comment type="caution">
    <text evidence="1">The sequence shown here is derived from an EMBL/GenBank/DDBJ whole genome shotgun (WGS) entry which is preliminary data.</text>
</comment>
<reference evidence="1 2" key="1">
    <citation type="submission" date="2020-02" db="EMBL/GenBank/DDBJ databases">
        <title>Draft genome sequence of Haematococcus lacustris strain NIES-144.</title>
        <authorList>
            <person name="Morimoto D."/>
            <person name="Nakagawa S."/>
            <person name="Yoshida T."/>
            <person name="Sawayama S."/>
        </authorList>
    </citation>
    <scope>NUCLEOTIDE SEQUENCE [LARGE SCALE GENOMIC DNA]</scope>
    <source>
        <strain evidence="1 2">NIES-144</strain>
    </source>
</reference>
<dbReference type="AlphaFoldDB" id="A0A699YFR8"/>
<feature type="non-terminal residue" evidence="1">
    <location>
        <position position="95"/>
    </location>
</feature>
<gene>
    <name evidence="1" type="ORF">HaLaN_00411</name>
</gene>
<keyword evidence="2" id="KW-1185">Reference proteome</keyword>
<name>A0A699YFR8_HAELA</name>
<protein>
    <submittedName>
        <fullName evidence="1">Uncharacterized protein</fullName>
    </submittedName>
</protein>
<dbReference type="EMBL" id="BLLF01000012">
    <property type="protein sequence ID" value="GFH05876.1"/>
    <property type="molecule type" value="Genomic_DNA"/>
</dbReference>
<organism evidence="1 2">
    <name type="scientific">Haematococcus lacustris</name>
    <name type="common">Green alga</name>
    <name type="synonym">Haematococcus pluvialis</name>
    <dbReference type="NCBI Taxonomy" id="44745"/>
    <lineage>
        <taxon>Eukaryota</taxon>
        <taxon>Viridiplantae</taxon>
        <taxon>Chlorophyta</taxon>
        <taxon>core chlorophytes</taxon>
        <taxon>Chlorophyceae</taxon>
        <taxon>CS clade</taxon>
        <taxon>Chlamydomonadales</taxon>
        <taxon>Haematococcaceae</taxon>
        <taxon>Haematococcus</taxon>
    </lineage>
</organism>
<accession>A0A699YFR8</accession>
<dbReference type="Proteomes" id="UP000485058">
    <property type="component" value="Unassembled WGS sequence"/>
</dbReference>
<evidence type="ECO:0000313" key="1">
    <source>
        <dbReference type="EMBL" id="GFH05876.1"/>
    </source>
</evidence>
<proteinExistence type="predicted"/>